<keyword evidence="1" id="KW-0472">Membrane</keyword>
<keyword evidence="1" id="KW-1133">Transmembrane helix</keyword>
<evidence type="ECO:0000256" key="1">
    <source>
        <dbReference type="SAM" id="Phobius"/>
    </source>
</evidence>
<dbReference type="EMBL" id="QYJN01000001">
    <property type="protein sequence ID" value="RIP37222.1"/>
    <property type="molecule type" value="Genomic_DNA"/>
</dbReference>
<evidence type="ECO:0000313" key="2">
    <source>
        <dbReference type="EMBL" id="RIP37222.1"/>
    </source>
</evidence>
<accession>A0A3A0W9B1</accession>
<organism evidence="2 3">
    <name type="scientific">Staphylococcus gallinarum</name>
    <dbReference type="NCBI Taxonomy" id="1293"/>
    <lineage>
        <taxon>Bacteria</taxon>
        <taxon>Bacillati</taxon>
        <taxon>Bacillota</taxon>
        <taxon>Bacilli</taxon>
        <taxon>Bacillales</taxon>
        <taxon>Staphylococcaceae</taxon>
        <taxon>Staphylococcus</taxon>
    </lineage>
</organism>
<gene>
    <name evidence="2" type="ORF">BUZ14_01345</name>
</gene>
<reference evidence="2 3" key="1">
    <citation type="journal article" date="2016" name="Front. Microbiol.">
        <title>Comprehensive Phylogenetic Analysis of Bovine Non-aureus Staphylococci Species Based on Whole-Genome Sequencing.</title>
        <authorList>
            <person name="Naushad S."/>
            <person name="Barkema H.W."/>
            <person name="Luby C."/>
            <person name="Condas L.A."/>
            <person name="Nobrega D.B."/>
            <person name="Carson D.A."/>
            <person name="De Buck J."/>
        </authorList>
    </citation>
    <scope>NUCLEOTIDE SEQUENCE [LARGE SCALE GENOMIC DNA]</scope>
    <source>
        <strain evidence="2 3">SNUC 4781</strain>
    </source>
</reference>
<name>A0A3A0W9B1_STAGA</name>
<keyword evidence="1" id="KW-0812">Transmembrane</keyword>
<dbReference type="AlphaFoldDB" id="A0A3A0W9B1"/>
<protein>
    <submittedName>
        <fullName evidence="2">Uncharacterized protein</fullName>
    </submittedName>
</protein>
<feature type="transmembrane region" description="Helical" evidence="1">
    <location>
        <begin position="12"/>
        <end position="34"/>
    </location>
</feature>
<feature type="transmembrane region" description="Helical" evidence="1">
    <location>
        <begin position="54"/>
        <end position="77"/>
    </location>
</feature>
<evidence type="ECO:0000313" key="3">
    <source>
        <dbReference type="Proteomes" id="UP000265541"/>
    </source>
</evidence>
<comment type="caution">
    <text evidence="2">The sequence shown here is derived from an EMBL/GenBank/DDBJ whole genome shotgun (WGS) entry which is preliminary data.</text>
</comment>
<sequence length="88" mass="10225">MRKVFLIDLFNLFIITLGYMTLITLTLLAFDLFEIKTTGSVFLESLSAITIFKIYSNSIFNGLFTLFLAITIILFLYKAYDLYRKDKS</sequence>
<dbReference type="OrthoDB" id="2409014at2"/>
<proteinExistence type="predicted"/>
<dbReference type="Proteomes" id="UP000265541">
    <property type="component" value="Unassembled WGS sequence"/>
</dbReference>
<dbReference type="RefSeq" id="WP_119484035.1">
    <property type="nucleotide sequence ID" value="NZ_QYJN01000001.1"/>
</dbReference>